<feature type="domain" description="TonB-dependent receptor-like beta-barrel" evidence="7">
    <location>
        <begin position="4"/>
        <end position="293"/>
    </location>
</feature>
<evidence type="ECO:0000256" key="2">
    <source>
        <dbReference type="ARBA" id="ARBA00022448"/>
    </source>
</evidence>
<comment type="subcellular location">
    <subcellularLocation>
        <location evidence="1">Cell outer membrane</location>
        <topology evidence="1">Multi-pass membrane protein</topology>
    </subcellularLocation>
</comment>
<dbReference type="Pfam" id="PF00593">
    <property type="entry name" value="TonB_dep_Rec_b-barrel"/>
    <property type="match status" value="1"/>
</dbReference>
<evidence type="ECO:0000313" key="8">
    <source>
        <dbReference type="EMBL" id="MPM80596.1"/>
    </source>
</evidence>
<dbReference type="InterPro" id="IPR000531">
    <property type="entry name" value="Beta-barrel_TonB"/>
</dbReference>
<comment type="caution">
    <text evidence="8">The sequence shown here is derived from an EMBL/GenBank/DDBJ whole genome shotgun (WGS) entry which is preliminary data.</text>
</comment>
<reference evidence="8" key="1">
    <citation type="submission" date="2019-08" db="EMBL/GenBank/DDBJ databases">
        <authorList>
            <person name="Kucharzyk K."/>
            <person name="Murdoch R.W."/>
            <person name="Higgins S."/>
            <person name="Loffler F."/>
        </authorList>
    </citation>
    <scope>NUCLEOTIDE SEQUENCE</scope>
</reference>
<dbReference type="Gene3D" id="2.40.170.20">
    <property type="entry name" value="TonB-dependent receptor, beta-barrel domain"/>
    <property type="match status" value="1"/>
</dbReference>
<dbReference type="PANTHER" id="PTHR30069">
    <property type="entry name" value="TONB-DEPENDENT OUTER MEMBRANE RECEPTOR"/>
    <property type="match status" value="1"/>
</dbReference>
<dbReference type="SUPFAM" id="SSF56935">
    <property type="entry name" value="Porins"/>
    <property type="match status" value="1"/>
</dbReference>
<keyword evidence="3" id="KW-0812">Transmembrane</keyword>
<evidence type="ECO:0000256" key="1">
    <source>
        <dbReference type="ARBA" id="ARBA00004571"/>
    </source>
</evidence>
<dbReference type="AlphaFoldDB" id="A0A645CU04"/>
<evidence type="ECO:0000256" key="5">
    <source>
        <dbReference type="ARBA" id="ARBA00023136"/>
    </source>
</evidence>
<dbReference type="PANTHER" id="PTHR30069:SF57">
    <property type="entry name" value="TONB-DEPENDENT RECEPTOR"/>
    <property type="match status" value="1"/>
</dbReference>
<dbReference type="InterPro" id="IPR036942">
    <property type="entry name" value="Beta-barrel_TonB_sf"/>
</dbReference>
<dbReference type="GO" id="GO:0015344">
    <property type="term" value="F:siderophore uptake transmembrane transporter activity"/>
    <property type="evidence" value="ECO:0007669"/>
    <property type="project" value="TreeGrafter"/>
</dbReference>
<dbReference type="GO" id="GO:0044718">
    <property type="term" value="P:siderophore transmembrane transport"/>
    <property type="evidence" value="ECO:0007669"/>
    <property type="project" value="TreeGrafter"/>
</dbReference>
<evidence type="ECO:0000259" key="7">
    <source>
        <dbReference type="Pfam" id="PF00593"/>
    </source>
</evidence>
<organism evidence="8">
    <name type="scientific">bioreactor metagenome</name>
    <dbReference type="NCBI Taxonomy" id="1076179"/>
    <lineage>
        <taxon>unclassified sequences</taxon>
        <taxon>metagenomes</taxon>
        <taxon>ecological metagenomes</taxon>
    </lineage>
</organism>
<evidence type="ECO:0000256" key="6">
    <source>
        <dbReference type="ARBA" id="ARBA00023237"/>
    </source>
</evidence>
<keyword evidence="2" id="KW-0813">Transport</keyword>
<dbReference type="GO" id="GO:0009279">
    <property type="term" value="C:cell outer membrane"/>
    <property type="evidence" value="ECO:0007669"/>
    <property type="project" value="UniProtKB-SubCell"/>
</dbReference>
<accession>A0A645CU04</accession>
<dbReference type="EMBL" id="VSSQ01030172">
    <property type="protein sequence ID" value="MPM80596.1"/>
    <property type="molecule type" value="Genomic_DNA"/>
</dbReference>
<keyword evidence="4" id="KW-0798">TonB box</keyword>
<dbReference type="InterPro" id="IPR039426">
    <property type="entry name" value="TonB-dep_rcpt-like"/>
</dbReference>
<gene>
    <name evidence="8" type="ORF">SDC9_127646</name>
</gene>
<sequence length="346" mass="39675">MDLWSYQAFIQASDTYLDNRLALSLGLNTIGNNFNSNMKNPLNQFSPRLSLSYRLTGKWDLNGNVGRYAMRPAYTTMGYKDESGHFVNRNEKLKHIISNQVIGGVAYEPTMKMRFNMEGFYKLYDNYPLSVTDGMSIAGKGTDYGQIGDEEIISTGKGRAYGVELSGKLNDMKGLTTSFTYTLFRSEFTDKDGIYRPSNWDTRHMLNLLGSYNLPRNWNLSMRWRYVGGAPYSPINMELSTSKDAWSVTNRAYIDYERYNTLRLKDSHQLDLRLDKEVYYEKLMLNFYLDVQNAYNFQSENIPIYTNRDANGAVMDDPTNAGRQNLRQIEISSGTVLPAIGVMVKF</sequence>
<protein>
    <recommendedName>
        <fullName evidence="7">TonB-dependent receptor-like beta-barrel domain-containing protein</fullName>
    </recommendedName>
</protein>
<keyword evidence="5" id="KW-0472">Membrane</keyword>
<keyword evidence="6" id="KW-0998">Cell outer membrane</keyword>
<evidence type="ECO:0000256" key="4">
    <source>
        <dbReference type="ARBA" id="ARBA00023077"/>
    </source>
</evidence>
<proteinExistence type="predicted"/>
<name>A0A645CU04_9ZZZZ</name>
<evidence type="ECO:0000256" key="3">
    <source>
        <dbReference type="ARBA" id="ARBA00022692"/>
    </source>
</evidence>